<name>Q9RJ09_STRCO</name>
<evidence type="ECO:0000313" key="3">
    <source>
        <dbReference type="Proteomes" id="UP000001973"/>
    </source>
</evidence>
<gene>
    <name evidence="2" type="ordered locus">SCO0156</name>
    <name evidence="2" type="ORF">SCJ1.05c</name>
</gene>
<dbReference type="OrthoDB" id="9800974at2"/>
<proteinExistence type="predicted"/>
<dbReference type="AlphaFoldDB" id="Q9RJ09"/>
<dbReference type="Gene3D" id="3.20.20.80">
    <property type="entry name" value="Glycosidases"/>
    <property type="match status" value="1"/>
</dbReference>
<dbReference type="EMBL" id="AL939104">
    <property type="protein sequence ID" value="CAB53123.1"/>
    <property type="molecule type" value="Genomic_DNA"/>
</dbReference>
<dbReference type="InParanoid" id="Q9RJ09"/>
<feature type="compositionally biased region" description="Basic and acidic residues" evidence="1">
    <location>
        <begin position="67"/>
        <end position="76"/>
    </location>
</feature>
<dbReference type="KEGG" id="sco:SCO0156"/>
<organism evidence="2 3">
    <name type="scientific">Streptomyces coelicolor (strain ATCC BAA-471 / A3(2) / M145)</name>
    <dbReference type="NCBI Taxonomy" id="100226"/>
    <lineage>
        <taxon>Bacteria</taxon>
        <taxon>Bacillati</taxon>
        <taxon>Actinomycetota</taxon>
        <taxon>Actinomycetes</taxon>
        <taxon>Kitasatosporales</taxon>
        <taxon>Streptomycetaceae</taxon>
        <taxon>Streptomyces</taxon>
        <taxon>Streptomyces albidoflavus group</taxon>
    </lineage>
</organism>
<dbReference type="eggNOG" id="ENOG502ZDNU">
    <property type="taxonomic scope" value="Bacteria"/>
</dbReference>
<dbReference type="HOGENOM" id="CLU_2234975_0_0_11"/>
<reference evidence="2 3" key="1">
    <citation type="journal article" date="1996" name="Mol. Microbiol.">
        <title>A set of ordered cosmids and a detailed genetic and physical map for the 8 Mb Streptomyces coelicolor A3(2) chromosome.</title>
        <authorList>
            <person name="Redenbach M."/>
            <person name="Kieser H.M."/>
            <person name="Denapaite D."/>
            <person name="Eichner A."/>
            <person name="Cullum J."/>
            <person name="Kinashi H."/>
            <person name="Hopwood D.A."/>
        </authorList>
    </citation>
    <scope>NUCLEOTIDE SEQUENCE [LARGE SCALE GENOMIC DNA]</scope>
    <source>
        <strain evidence="3">ATCC BAA-471 / A3(2) / M145</strain>
    </source>
</reference>
<dbReference type="PaxDb" id="100226-SCO0156"/>
<dbReference type="Proteomes" id="UP000001973">
    <property type="component" value="Chromosome"/>
</dbReference>
<sequence>MPDVVLDALAPYVDVLSVQTFPSPGARSAERALDVIGRWHERTGLPVLVADTGNWCPTVMNPGRTGSARDQRERGAARASYGSGCGRSSCSGRPPGRWCRVGSAS</sequence>
<feature type="compositionally biased region" description="Low complexity" evidence="1">
    <location>
        <begin position="77"/>
        <end position="95"/>
    </location>
</feature>
<dbReference type="PIR" id="T36938">
    <property type="entry name" value="T36938"/>
</dbReference>
<reference evidence="2 3" key="2">
    <citation type="journal article" date="2002" name="Nature">
        <title>Complete genome sequence of the model actinomycete Streptomyces coelicolor A3(2).</title>
        <authorList>
            <person name="Bentley S.D."/>
            <person name="Chater K.F."/>
            <person name="Cerdeno-Tarraga A.M."/>
            <person name="Challis G.L."/>
            <person name="Thomson N.R."/>
            <person name="James K.D."/>
            <person name="Harris D.E."/>
            <person name="Quail M.A."/>
            <person name="Kieser H."/>
            <person name="Harper D."/>
            <person name="Bateman A."/>
            <person name="Brown S."/>
            <person name="Chandra G."/>
            <person name="Chen C.W."/>
            <person name="Collins M."/>
            <person name="Cronin A."/>
            <person name="Fraser A."/>
            <person name="Goble A."/>
            <person name="Hidalgo J."/>
            <person name="Hornsby T."/>
            <person name="Howarth S."/>
            <person name="Huang C.H."/>
            <person name="Kieser T."/>
            <person name="Larke L."/>
            <person name="Murphy L."/>
            <person name="Oliver K."/>
            <person name="O'Neil S."/>
            <person name="Rabbinowitsch E."/>
            <person name="Rajandream M.A."/>
            <person name="Rutherford K."/>
            <person name="Rutter S."/>
            <person name="Seeger K."/>
            <person name="Saunders D."/>
            <person name="Sharp S."/>
            <person name="Squares R."/>
            <person name="Squares S."/>
            <person name="Taylor K."/>
            <person name="Warren T."/>
            <person name="Wietzorrek A."/>
            <person name="Woodward J."/>
            <person name="Barrell B.G."/>
            <person name="Parkhill J."/>
            <person name="Hopwood D.A."/>
        </authorList>
    </citation>
    <scope>NUCLEOTIDE SEQUENCE [LARGE SCALE GENOMIC DNA]</scope>
    <source>
        <strain evidence="3">ATCC BAA-471 / A3(2) / M145</strain>
    </source>
</reference>
<evidence type="ECO:0000313" key="2">
    <source>
        <dbReference type="EMBL" id="CAB53123.1"/>
    </source>
</evidence>
<feature type="region of interest" description="Disordered" evidence="1">
    <location>
        <begin position="60"/>
        <end position="95"/>
    </location>
</feature>
<dbReference type="EMBL" id="AL645882">
    <property type="protein sequence ID" value="CAB53123.1"/>
    <property type="molecule type" value="Genomic_DNA"/>
</dbReference>
<dbReference type="STRING" id="100226.gene:17757740"/>
<evidence type="ECO:0000256" key="1">
    <source>
        <dbReference type="SAM" id="MobiDB-lite"/>
    </source>
</evidence>
<keyword evidence="3" id="KW-1185">Reference proteome</keyword>
<accession>Q9RJ09</accession>
<protein>
    <submittedName>
        <fullName evidence="2">Uncharacterized protein</fullName>
    </submittedName>
</protein>